<reference evidence="4" key="1">
    <citation type="journal article" date="2019" name="Int. J. Syst. Evol. Microbiol.">
        <title>The Global Catalogue of Microorganisms (GCM) 10K type strain sequencing project: providing services to taxonomists for standard genome sequencing and annotation.</title>
        <authorList>
            <consortium name="The Broad Institute Genomics Platform"/>
            <consortium name="The Broad Institute Genome Sequencing Center for Infectious Disease"/>
            <person name="Wu L."/>
            <person name="Ma J."/>
        </authorList>
    </citation>
    <scope>NUCLEOTIDE SEQUENCE [LARGE SCALE GENOMIC DNA]</scope>
    <source>
        <strain evidence="4">CGMCC 4.7397</strain>
    </source>
</reference>
<dbReference type="InterPro" id="IPR036518">
    <property type="entry name" value="CobE/GbiG_C_sf"/>
</dbReference>
<dbReference type="Proteomes" id="UP001596119">
    <property type="component" value="Unassembled WGS sequence"/>
</dbReference>
<dbReference type="SUPFAM" id="SSF159664">
    <property type="entry name" value="CobE/GbiG C-terminal domain-like"/>
    <property type="match status" value="1"/>
</dbReference>
<accession>A0ABW1IED2</accession>
<sequence length="193" mass="19044">MSDGDPTDGPDGGRCVVGIGARRGVSAAAVRAALAVVRDVIGEVAVVYASVEAKAGERGVLDAIAPARLEVRPAGALAAVPVPGSARVGEAVGTPSVAEAAALLVASELGAQPRLVVPKTIVGDVTVAAARVGHTSLTRGNSPSGEASPVRDRSAPIVGSLCFRGRRQGTRGDPGHVPPPSPQGTPAHDQPAG</sequence>
<organism evidence="3 4">
    <name type="scientific">Pseudonocardia lutea</name>
    <dbReference type="NCBI Taxonomy" id="2172015"/>
    <lineage>
        <taxon>Bacteria</taxon>
        <taxon>Bacillati</taxon>
        <taxon>Actinomycetota</taxon>
        <taxon>Actinomycetes</taxon>
        <taxon>Pseudonocardiales</taxon>
        <taxon>Pseudonocardiaceae</taxon>
        <taxon>Pseudonocardia</taxon>
    </lineage>
</organism>
<keyword evidence="4" id="KW-1185">Reference proteome</keyword>
<protein>
    <submittedName>
        <fullName evidence="3">Cobalamin biosynthesis protein</fullName>
    </submittedName>
</protein>
<dbReference type="EMBL" id="JBHSQK010000065">
    <property type="protein sequence ID" value="MFC5951183.1"/>
    <property type="molecule type" value="Genomic_DNA"/>
</dbReference>
<evidence type="ECO:0000313" key="4">
    <source>
        <dbReference type="Proteomes" id="UP001596119"/>
    </source>
</evidence>
<dbReference type="Gene3D" id="3.30.420.180">
    <property type="entry name" value="CobE/GbiG C-terminal domain"/>
    <property type="match status" value="1"/>
</dbReference>
<dbReference type="Pfam" id="PF01890">
    <property type="entry name" value="CbiG_C"/>
    <property type="match status" value="1"/>
</dbReference>
<name>A0ABW1IED2_9PSEU</name>
<evidence type="ECO:0000256" key="1">
    <source>
        <dbReference type="SAM" id="MobiDB-lite"/>
    </source>
</evidence>
<gene>
    <name evidence="3" type="ORF">ACFQH9_23225</name>
</gene>
<dbReference type="InterPro" id="IPR002750">
    <property type="entry name" value="CobE/GbiG_C"/>
</dbReference>
<comment type="caution">
    <text evidence="3">The sequence shown here is derived from an EMBL/GenBank/DDBJ whole genome shotgun (WGS) entry which is preliminary data.</text>
</comment>
<evidence type="ECO:0000259" key="2">
    <source>
        <dbReference type="Pfam" id="PF01890"/>
    </source>
</evidence>
<proteinExistence type="predicted"/>
<feature type="region of interest" description="Disordered" evidence="1">
    <location>
        <begin position="136"/>
        <end position="193"/>
    </location>
</feature>
<feature type="compositionally biased region" description="Polar residues" evidence="1">
    <location>
        <begin position="136"/>
        <end position="145"/>
    </location>
</feature>
<feature type="domain" description="CobE/GbiG C-terminal" evidence="2">
    <location>
        <begin position="16"/>
        <end position="130"/>
    </location>
</feature>
<evidence type="ECO:0000313" key="3">
    <source>
        <dbReference type="EMBL" id="MFC5951183.1"/>
    </source>
</evidence>
<dbReference type="RefSeq" id="WP_379568892.1">
    <property type="nucleotide sequence ID" value="NZ_JBHSQK010000065.1"/>
</dbReference>